<dbReference type="GO" id="GO:0006397">
    <property type="term" value="P:mRNA processing"/>
    <property type="evidence" value="ECO:0007669"/>
    <property type="project" value="UniProtKB-KW"/>
</dbReference>
<feature type="region of interest" description="Disordered" evidence="9">
    <location>
        <begin position="1051"/>
        <end position="1111"/>
    </location>
</feature>
<feature type="compositionally biased region" description="Low complexity" evidence="9">
    <location>
        <begin position="346"/>
        <end position="356"/>
    </location>
</feature>
<dbReference type="CDD" id="cd18791">
    <property type="entry name" value="SF2_C_RHA"/>
    <property type="match status" value="1"/>
</dbReference>
<evidence type="ECO:0000256" key="4">
    <source>
        <dbReference type="ARBA" id="ARBA00022801"/>
    </source>
</evidence>
<dbReference type="SMART" id="SM00487">
    <property type="entry name" value="DEXDc"/>
    <property type="match status" value="1"/>
</dbReference>
<dbReference type="Pfam" id="PF07717">
    <property type="entry name" value="OB_NTP_bind"/>
    <property type="match status" value="1"/>
</dbReference>
<feature type="region of interest" description="Disordered" evidence="9">
    <location>
        <begin position="112"/>
        <end position="148"/>
    </location>
</feature>
<dbReference type="PROSITE" id="PS00690">
    <property type="entry name" value="DEAH_ATP_HELICASE"/>
    <property type="match status" value="1"/>
</dbReference>
<name>U3LNX1_9TRYP</name>
<dbReference type="Gene3D" id="3.40.50.300">
    <property type="entry name" value="P-loop containing nucleotide triphosphate hydrolases"/>
    <property type="match status" value="2"/>
</dbReference>
<dbReference type="InterPro" id="IPR014001">
    <property type="entry name" value="Helicase_ATP-bd"/>
</dbReference>
<evidence type="ECO:0000256" key="8">
    <source>
        <dbReference type="ARBA" id="ARBA00047984"/>
    </source>
</evidence>
<dbReference type="FunFam" id="3.40.50.300:FF:000615">
    <property type="entry name" value="pre-mRNA-splicing factor ATP-dependent RNA helicase DEAH7"/>
    <property type="match status" value="1"/>
</dbReference>
<dbReference type="AlphaFoldDB" id="U3LNX1"/>
<keyword evidence="3" id="KW-0547">Nucleotide-binding</keyword>
<sequence>MERKRLRDDGDEDGAAALDGSDPSSVALALSAYYADATDTMEQVVEDEDVDAPSEAYGSSYYLQDEYLDSLDRQHHHHGRGNRRTDEDGGKGAPAKEAVDLIVRLDTQPAFFTRGLHGPTTGSSSGARPDSSEADVDDDDDGGSRDGAGVAALLASHLGVGHSAGDLEIIVPVVSESCQLAQSALKGSKELSDLKRTIDSERATREAADTSKSGYVQLLKKELRTGARVEGAGAGTDGPSSRTNAPPQWEGHRNPFATRGVVFDPTRGTVSASFIKQAKRRRAGDRADGQHGDSVEEFVDHEAEDDDDDDDDEEGLRHRILMEQERLAPGPLGHRCGGDADEESLAPAPLGPARPWRGGRGASGRPADAGSGQWQQRRAEKRERIASSVATVTPGSEAHAVILMKQKQLPIYRCKDELLRLIGENAITVVVGETGSGKTTQLVQYLYRQRYAEHGKRIGCTQPRRLAAVGVARRVSEELACPLGSTVGYAIHLDDMTSEDTKIKFMTDGVLLRELVRDPDVNQYSVLLLDEAHERSVDTDVLLGVLKQVVQRRTDLKLIVTSATMDILKFSKFFNHAPYFTIPGQTYEVQVQYPRTHVEDYVAEAVFHVCDLHLRTPLEGKNDILVFMTGRDDVFGTCELIRRRLLDIGEQWLSTLLILPCLSEASTVTGGLGVSVLSEAPSGCRKCVVATNVAETSLTIDGIRYVIDCGFMKTNVFRPKIGMNTLRRYPVSKAQANQRKGRAGRTTEGVCIRLYTEQQYEEEMLSASVPEIQRSSIDSVVLLLKSLGVTRLTDFDFMDPPPEANLRSSLWHLWMLGLLDDEEVITRDGRLALEFPMSPVLAKVLIESAKAGCSHEVMRIIAMITADPKTLFELPRGREEVARQVHGRFFSNESDHLTLLNVLTLFVEAGKTRQWAKEHYLNITVLSRALDVLQQLTERMRRLELPIESCGTGNTEAVRECLSRGLFLQSARRSGTNWSEYRLLLNAGVTCFVHPSSAVSSRVDMPPYLLYSDLLLTSKEYIVLVTAVDGEWLAKHSRGLFRVKGQKYVPPPPPAPDVKPTATAVAARPSVPTATTAPHRTGGPPPPARPMPLATPTASKGFAFGRKRPNI</sequence>
<dbReference type="InterPro" id="IPR007502">
    <property type="entry name" value="Helicase-assoc_dom"/>
</dbReference>
<dbReference type="InterPro" id="IPR011545">
    <property type="entry name" value="DEAD/DEAH_box_helicase_dom"/>
</dbReference>
<dbReference type="Pfam" id="PF00270">
    <property type="entry name" value="DEAD"/>
    <property type="match status" value="1"/>
</dbReference>
<evidence type="ECO:0000259" key="10">
    <source>
        <dbReference type="PROSITE" id="PS51192"/>
    </source>
</evidence>
<dbReference type="PANTHER" id="PTHR18934">
    <property type="entry name" value="ATP-DEPENDENT RNA HELICASE"/>
    <property type="match status" value="1"/>
</dbReference>
<evidence type="ECO:0000259" key="11">
    <source>
        <dbReference type="PROSITE" id="PS51194"/>
    </source>
</evidence>
<feature type="compositionally biased region" description="Low complexity" evidence="9">
    <location>
        <begin position="1058"/>
        <end position="1082"/>
    </location>
</feature>
<dbReference type="GO" id="GO:0003724">
    <property type="term" value="F:RNA helicase activity"/>
    <property type="evidence" value="ECO:0007669"/>
    <property type="project" value="UniProtKB-EC"/>
</dbReference>
<dbReference type="EC" id="3.6.4.13" evidence="1"/>
<dbReference type="GO" id="GO:0003723">
    <property type="term" value="F:RNA binding"/>
    <property type="evidence" value="ECO:0007669"/>
    <property type="project" value="TreeGrafter"/>
</dbReference>
<dbReference type="SMART" id="SM00847">
    <property type="entry name" value="HA2"/>
    <property type="match status" value="1"/>
</dbReference>
<dbReference type="Pfam" id="PF21010">
    <property type="entry name" value="HA2_C"/>
    <property type="match status" value="1"/>
</dbReference>
<dbReference type="SUPFAM" id="SSF52540">
    <property type="entry name" value="P-loop containing nucleoside triphosphate hydrolases"/>
    <property type="match status" value="1"/>
</dbReference>
<evidence type="ECO:0000256" key="7">
    <source>
        <dbReference type="ARBA" id="ARBA00038040"/>
    </source>
</evidence>
<dbReference type="GO" id="GO:0016787">
    <property type="term" value="F:hydrolase activity"/>
    <property type="evidence" value="ECO:0007669"/>
    <property type="project" value="UniProtKB-KW"/>
</dbReference>
<evidence type="ECO:0000256" key="5">
    <source>
        <dbReference type="ARBA" id="ARBA00022806"/>
    </source>
</evidence>
<dbReference type="EMBL" id="KC534668">
    <property type="protein sequence ID" value="AGG11437.1"/>
    <property type="molecule type" value="Genomic_DNA"/>
</dbReference>
<protein>
    <recommendedName>
        <fullName evidence="1">RNA helicase</fullName>
        <ecNumber evidence="1">3.6.4.13</ecNumber>
    </recommendedName>
</protein>
<dbReference type="PROSITE" id="PS51194">
    <property type="entry name" value="HELICASE_CTER"/>
    <property type="match status" value="1"/>
</dbReference>
<comment type="catalytic activity">
    <reaction evidence="8">
        <text>ATP + H2O = ADP + phosphate + H(+)</text>
        <dbReference type="Rhea" id="RHEA:13065"/>
        <dbReference type="ChEBI" id="CHEBI:15377"/>
        <dbReference type="ChEBI" id="CHEBI:15378"/>
        <dbReference type="ChEBI" id="CHEBI:30616"/>
        <dbReference type="ChEBI" id="CHEBI:43474"/>
        <dbReference type="ChEBI" id="CHEBI:456216"/>
        <dbReference type="EC" id="3.6.4.13"/>
    </reaction>
</comment>
<feature type="domain" description="Helicase C-terminal" evidence="11">
    <location>
        <begin position="608"/>
        <end position="788"/>
    </location>
</feature>
<keyword evidence="5" id="KW-0347">Helicase</keyword>
<evidence type="ECO:0000256" key="6">
    <source>
        <dbReference type="ARBA" id="ARBA00022840"/>
    </source>
</evidence>
<feature type="region of interest" description="Disordered" evidence="9">
    <location>
        <begin position="1"/>
        <end position="22"/>
    </location>
</feature>
<dbReference type="InterPro" id="IPR002464">
    <property type="entry name" value="DNA/RNA_helicase_DEAH_CS"/>
</dbReference>
<proteinExistence type="inferred from homology"/>
<keyword evidence="2" id="KW-0507">mRNA processing</keyword>
<evidence type="ECO:0000256" key="1">
    <source>
        <dbReference type="ARBA" id="ARBA00012552"/>
    </source>
</evidence>
<dbReference type="SMART" id="SM00490">
    <property type="entry name" value="HELICc"/>
    <property type="match status" value="1"/>
</dbReference>
<comment type="similarity">
    <text evidence="7">Belongs to the DEAD box helicase family. DEAH subfamily. PRP16 sub-subfamily.</text>
</comment>
<reference evidence="12" key="1">
    <citation type="journal article" date="2013" name="Curr. Biol.">
        <title>Paratrypanosoma is a novel early-branching trypanosomatid.</title>
        <authorList>
            <person name="Flegontov P."/>
            <person name="Votypka J."/>
            <person name="Skalicky T."/>
            <person name="Logacheva M.D."/>
            <person name="Penin A.A."/>
            <person name="Tanifuji G."/>
            <person name="Onodera N.T."/>
            <person name="Kondrashov A.S."/>
            <person name="Volf P."/>
            <person name="Archibald J.M."/>
            <person name="Lukes J."/>
        </authorList>
    </citation>
    <scope>NUCLEOTIDE SEQUENCE</scope>
    <source>
        <strain evidence="12">CUL13</strain>
    </source>
</reference>
<organism evidence="12">
    <name type="scientific">Paratrypanosoma confusum</name>
    <dbReference type="NCBI Taxonomy" id="1470209"/>
    <lineage>
        <taxon>Eukaryota</taxon>
        <taxon>Discoba</taxon>
        <taxon>Euglenozoa</taxon>
        <taxon>Kinetoplastea</taxon>
        <taxon>Metakinetoplastina</taxon>
        <taxon>Trypanosomatida</taxon>
        <taxon>Trypanosomatidae</taxon>
        <taxon>Paratrypanosoma</taxon>
    </lineage>
</organism>
<dbReference type="VEuPathDB" id="TriTrypDB:PCON_0049240"/>
<dbReference type="InterPro" id="IPR027417">
    <property type="entry name" value="P-loop_NTPase"/>
</dbReference>
<feature type="compositionally biased region" description="Basic and acidic residues" evidence="9">
    <location>
        <begin position="284"/>
        <end position="301"/>
    </location>
</feature>
<feature type="domain" description="Helicase ATP-binding" evidence="10">
    <location>
        <begin position="419"/>
        <end position="583"/>
    </location>
</feature>
<feature type="non-terminal residue" evidence="12">
    <location>
        <position position="1111"/>
    </location>
</feature>
<evidence type="ECO:0000256" key="9">
    <source>
        <dbReference type="SAM" id="MobiDB-lite"/>
    </source>
</evidence>
<dbReference type="InterPro" id="IPR001650">
    <property type="entry name" value="Helicase_C-like"/>
</dbReference>
<dbReference type="Pfam" id="PF00271">
    <property type="entry name" value="Helicase_C"/>
    <property type="match status" value="1"/>
</dbReference>
<feature type="compositionally biased region" description="Acidic residues" evidence="9">
    <location>
        <begin position="302"/>
        <end position="314"/>
    </location>
</feature>
<dbReference type="Gene3D" id="1.20.120.1080">
    <property type="match status" value="1"/>
</dbReference>
<feature type="compositionally biased region" description="Acidic residues" evidence="9">
    <location>
        <begin position="132"/>
        <end position="141"/>
    </location>
</feature>
<evidence type="ECO:0000313" key="12">
    <source>
        <dbReference type="EMBL" id="AGG11437.1"/>
    </source>
</evidence>
<dbReference type="GO" id="GO:0005524">
    <property type="term" value="F:ATP binding"/>
    <property type="evidence" value="ECO:0007669"/>
    <property type="project" value="UniProtKB-KW"/>
</dbReference>
<feature type="compositionally biased region" description="Basic and acidic residues" evidence="9">
    <location>
        <begin position="315"/>
        <end position="326"/>
    </location>
</feature>
<feature type="region of interest" description="Disordered" evidence="9">
    <location>
        <begin position="230"/>
        <end position="385"/>
    </location>
</feature>
<dbReference type="InterPro" id="IPR011709">
    <property type="entry name" value="DEAD-box_helicase_OB_fold"/>
</dbReference>
<dbReference type="PROSITE" id="PS51192">
    <property type="entry name" value="HELICASE_ATP_BIND_1"/>
    <property type="match status" value="1"/>
</dbReference>
<dbReference type="PANTHER" id="PTHR18934:SF91">
    <property type="entry name" value="PRE-MRNA-SPLICING FACTOR ATP-DEPENDENT RNA HELICASE PRP16"/>
    <property type="match status" value="1"/>
</dbReference>
<keyword evidence="6" id="KW-0067">ATP-binding</keyword>
<keyword evidence="4" id="KW-0378">Hydrolase</keyword>
<evidence type="ECO:0000256" key="2">
    <source>
        <dbReference type="ARBA" id="ARBA00022664"/>
    </source>
</evidence>
<feature type="region of interest" description="Disordered" evidence="9">
    <location>
        <begin position="47"/>
        <end position="94"/>
    </location>
</feature>
<accession>U3LNX1</accession>
<evidence type="ECO:0000256" key="3">
    <source>
        <dbReference type="ARBA" id="ARBA00022741"/>
    </source>
</evidence>